<dbReference type="PROSITE" id="PS50089">
    <property type="entry name" value="ZF_RING_2"/>
    <property type="match status" value="1"/>
</dbReference>
<keyword evidence="2 4" id="KW-0863">Zinc-finger</keyword>
<dbReference type="GO" id="GO:0008270">
    <property type="term" value="F:zinc ion binding"/>
    <property type="evidence" value="ECO:0007669"/>
    <property type="project" value="UniProtKB-KW"/>
</dbReference>
<dbReference type="InterPro" id="IPR013083">
    <property type="entry name" value="Znf_RING/FYVE/PHD"/>
</dbReference>
<evidence type="ECO:0000256" key="3">
    <source>
        <dbReference type="ARBA" id="ARBA00022833"/>
    </source>
</evidence>
<dbReference type="SUPFAM" id="SSF57850">
    <property type="entry name" value="RING/U-box"/>
    <property type="match status" value="1"/>
</dbReference>
<dbReference type="InterPro" id="IPR011016">
    <property type="entry name" value="Znf_RING-CH"/>
</dbReference>
<dbReference type="Gene3D" id="3.30.40.10">
    <property type="entry name" value="Zinc/RING finger domain, C3HC4 (zinc finger)"/>
    <property type="match status" value="1"/>
</dbReference>
<dbReference type="AlphaFoldDB" id="A0A822YJU1"/>
<dbReference type="SMART" id="SM00184">
    <property type="entry name" value="RING"/>
    <property type="match status" value="1"/>
</dbReference>
<evidence type="ECO:0000259" key="5">
    <source>
        <dbReference type="PROSITE" id="PS50089"/>
    </source>
</evidence>
<gene>
    <name evidence="6" type="ORF">HUJ06_011234</name>
</gene>
<organism evidence="6 7">
    <name type="scientific">Nelumbo nucifera</name>
    <name type="common">Sacred lotus</name>
    <dbReference type="NCBI Taxonomy" id="4432"/>
    <lineage>
        <taxon>Eukaryota</taxon>
        <taxon>Viridiplantae</taxon>
        <taxon>Streptophyta</taxon>
        <taxon>Embryophyta</taxon>
        <taxon>Tracheophyta</taxon>
        <taxon>Spermatophyta</taxon>
        <taxon>Magnoliopsida</taxon>
        <taxon>Proteales</taxon>
        <taxon>Nelumbonaceae</taxon>
        <taxon>Nelumbo</taxon>
    </lineage>
</organism>
<evidence type="ECO:0000256" key="2">
    <source>
        <dbReference type="ARBA" id="ARBA00022771"/>
    </source>
</evidence>
<keyword evidence="3" id="KW-0862">Zinc</keyword>
<name>A0A822YJU1_NELNU</name>
<sequence>MINIEFIVRPKFQWVIRGVNGASTLVHERLSPTLGIRFFLPPRYFFDGDSSQSIIREMLWKVGINGSAVQSFSQEMILSESKMGCNELFLLVEIEVLNVMLYDERVALERILRESEENARGGYGVVPASKSSIEALQMVLFEDGNASSEDCRICLEEFEAGSWISRMPCSHVFHRDCLTQWLSQSHYSPLCRFEMPT</sequence>
<dbReference type="InterPro" id="IPR001841">
    <property type="entry name" value="Znf_RING"/>
</dbReference>
<protein>
    <recommendedName>
        <fullName evidence="5">RING-type domain-containing protein</fullName>
    </recommendedName>
</protein>
<keyword evidence="7" id="KW-1185">Reference proteome</keyword>
<dbReference type="Proteomes" id="UP000607653">
    <property type="component" value="Unassembled WGS sequence"/>
</dbReference>
<feature type="domain" description="RING-type" evidence="5">
    <location>
        <begin position="151"/>
        <end position="192"/>
    </location>
</feature>
<dbReference type="Pfam" id="PF13639">
    <property type="entry name" value="zf-RING_2"/>
    <property type="match status" value="1"/>
</dbReference>
<dbReference type="EMBL" id="DUZY01000003">
    <property type="protein sequence ID" value="DAD32383.1"/>
    <property type="molecule type" value="Genomic_DNA"/>
</dbReference>
<evidence type="ECO:0000313" key="6">
    <source>
        <dbReference type="EMBL" id="DAD32383.1"/>
    </source>
</evidence>
<comment type="caution">
    <text evidence="6">The sequence shown here is derived from an EMBL/GenBank/DDBJ whole genome shotgun (WGS) entry which is preliminary data.</text>
</comment>
<dbReference type="SMART" id="SM00744">
    <property type="entry name" value="RINGv"/>
    <property type="match status" value="1"/>
</dbReference>
<dbReference type="PANTHER" id="PTHR15710:SF77">
    <property type="entry name" value="RING-H2 FINGER PROTEIN ATL21B"/>
    <property type="match status" value="1"/>
</dbReference>
<dbReference type="CDD" id="cd16454">
    <property type="entry name" value="RING-H2_PA-TM-RING"/>
    <property type="match status" value="1"/>
</dbReference>
<dbReference type="PANTHER" id="PTHR15710">
    <property type="entry name" value="E3 UBIQUITIN-PROTEIN LIGASE PRAJA"/>
    <property type="match status" value="1"/>
</dbReference>
<keyword evidence="1" id="KW-0479">Metal-binding</keyword>
<evidence type="ECO:0000313" key="7">
    <source>
        <dbReference type="Proteomes" id="UP000607653"/>
    </source>
</evidence>
<evidence type="ECO:0000256" key="4">
    <source>
        <dbReference type="PROSITE-ProRule" id="PRU00175"/>
    </source>
</evidence>
<reference evidence="6 7" key="1">
    <citation type="journal article" date="2020" name="Mol. Biol. Evol.">
        <title>Distinct Expression and Methylation Patterns for Genes with Different Fates following a Single Whole-Genome Duplication in Flowering Plants.</title>
        <authorList>
            <person name="Shi T."/>
            <person name="Rahmani R.S."/>
            <person name="Gugger P.F."/>
            <person name="Wang M."/>
            <person name="Li H."/>
            <person name="Zhang Y."/>
            <person name="Li Z."/>
            <person name="Wang Q."/>
            <person name="Van de Peer Y."/>
            <person name="Marchal K."/>
            <person name="Chen J."/>
        </authorList>
    </citation>
    <scope>NUCLEOTIDE SEQUENCE [LARGE SCALE GENOMIC DNA]</scope>
    <source>
        <tissue evidence="6">Leaf</tissue>
    </source>
</reference>
<accession>A0A822YJU1</accession>
<proteinExistence type="predicted"/>
<evidence type="ECO:0000256" key="1">
    <source>
        <dbReference type="ARBA" id="ARBA00022723"/>
    </source>
</evidence>